<dbReference type="Pfam" id="PF01757">
    <property type="entry name" value="Acyl_transf_3"/>
    <property type="match status" value="1"/>
</dbReference>
<dbReference type="GO" id="GO:0016020">
    <property type="term" value="C:membrane"/>
    <property type="evidence" value="ECO:0007669"/>
    <property type="project" value="TreeGrafter"/>
</dbReference>
<dbReference type="EMBL" id="AP019827">
    <property type="protein sequence ID" value="BBM41672.1"/>
    <property type="molecule type" value="Genomic_DNA"/>
</dbReference>
<feature type="transmembrane region" description="Helical" evidence="1">
    <location>
        <begin position="35"/>
        <end position="54"/>
    </location>
</feature>
<accession>A0A510JQQ1</accession>
<feature type="transmembrane region" description="Helical" evidence="1">
    <location>
        <begin position="126"/>
        <end position="149"/>
    </location>
</feature>
<feature type="transmembrane region" description="Helical" evidence="1">
    <location>
        <begin position="103"/>
        <end position="120"/>
    </location>
</feature>
<feature type="domain" description="Acyltransferase 3" evidence="2">
    <location>
        <begin position="5"/>
        <end position="334"/>
    </location>
</feature>
<organism evidence="3 4">
    <name type="scientific">Leptotrichia shahii</name>
    <dbReference type="NCBI Taxonomy" id="157691"/>
    <lineage>
        <taxon>Bacteria</taxon>
        <taxon>Fusobacteriati</taxon>
        <taxon>Fusobacteriota</taxon>
        <taxon>Fusobacteriia</taxon>
        <taxon>Fusobacteriales</taxon>
        <taxon>Leptotrichiaceae</taxon>
        <taxon>Leptotrichia</taxon>
    </lineage>
</organism>
<dbReference type="GO" id="GO:0016747">
    <property type="term" value="F:acyltransferase activity, transferring groups other than amino-acyl groups"/>
    <property type="evidence" value="ECO:0007669"/>
    <property type="project" value="InterPro"/>
</dbReference>
<keyword evidence="1" id="KW-1133">Transmembrane helix</keyword>
<dbReference type="STRING" id="1122172.GCA_000373045_01468"/>
<sequence>MRKFKALESLRFFAAISVALLHIFGIYGKGNLIPYSFILSVDFFFVLSGFVITYKESKNKNSLDYTKEFVYGRVIRLLIPYMLIILFYYLFFNKFFLKRHITLLQGFIELFLLQIMGLNINNIANLSILDTGLVAWAVGLELYIGNFYFPFVHYIKKKSKVLLFLLCTIIFIVSLSIITHNSDRFLDVHYQEWHGIPLGIFRILVSYSIGTISALIYNKIKEIKLIYNENLVYSGLELIICLILFRYYGKIDYYRENEYLFPVIAGLMIIVFAQEKGILSNILKKIYYLGSLSYSIYLLHPIYIGIFKYFNMELDIYLIIIYLVCIMLGSFLFYINIEKFIIKFKYDIKNKY</sequence>
<dbReference type="Proteomes" id="UP000322617">
    <property type="component" value="Chromosome"/>
</dbReference>
<protein>
    <recommendedName>
        <fullName evidence="2">Acyltransferase 3 domain-containing protein</fullName>
    </recommendedName>
</protein>
<dbReference type="PANTHER" id="PTHR23028">
    <property type="entry name" value="ACETYLTRANSFERASE"/>
    <property type="match status" value="1"/>
</dbReference>
<feature type="transmembrane region" description="Helical" evidence="1">
    <location>
        <begin position="286"/>
        <end position="310"/>
    </location>
</feature>
<keyword evidence="4" id="KW-1185">Reference proteome</keyword>
<evidence type="ECO:0000313" key="3">
    <source>
        <dbReference type="EMBL" id="BBM41672.1"/>
    </source>
</evidence>
<keyword evidence="1" id="KW-0812">Transmembrane</keyword>
<feature type="transmembrane region" description="Helical" evidence="1">
    <location>
        <begin position="74"/>
        <end position="91"/>
    </location>
</feature>
<keyword evidence="1" id="KW-0472">Membrane</keyword>
<evidence type="ECO:0000256" key="1">
    <source>
        <dbReference type="SAM" id="Phobius"/>
    </source>
</evidence>
<feature type="transmembrane region" description="Helical" evidence="1">
    <location>
        <begin position="199"/>
        <end position="218"/>
    </location>
</feature>
<reference evidence="3 4" key="1">
    <citation type="submission" date="2019-07" db="EMBL/GenBank/DDBJ databases">
        <title>Complete Genome Sequence of Leptotrichia shahii Strain JCM 16776.</title>
        <authorList>
            <person name="Watanabe S."/>
            <person name="Cui L."/>
        </authorList>
    </citation>
    <scope>NUCLEOTIDE SEQUENCE [LARGE SCALE GENOMIC DNA]</scope>
    <source>
        <strain evidence="3 4">JCM16776</strain>
    </source>
</reference>
<evidence type="ECO:0000259" key="2">
    <source>
        <dbReference type="Pfam" id="PF01757"/>
    </source>
</evidence>
<dbReference type="InterPro" id="IPR002656">
    <property type="entry name" value="Acyl_transf_3_dom"/>
</dbReference>
<proteinExistence type="predicted"/>
<feature type="transmembrane region" description="Helical" evidence="1">
    <location>
        <begin position="316"/>
        <end position="335"/>
    </location>
</feature>
<dbReference type="AlphaFoldDB" id="A0A510JQQ1"/>
<feature type="transmembrane region" description="Helical" evidence="1">
    <location>
        <begin position="230"/>
        <end position="248"/>
    </location>
</feature>
<feature type="transmembrane region" description="Helical" evidence="1">
    <location>
        <begin position="260"/>
        <end position="279"/>
    </location>
</feature>
<gene>
    <name evidence="3" type="ORF">JCM16776_1918</name>
</gene>
<feature type="transmembrane region" description="Helical" evidence="1">
    <location>
        <begin position="12"/>
        <end position="28"/>
    </location>
</feature>
<dbReference type="KEGG" id="lsz:JCM16776_1918"/>
<feature type="transmembrane region" description="Helical" evidence="1">
    <location>
        <begin position="161"/>
        <end position="179"/>
    </location>
</feature>
<evidence type="ECO:0000313" key="4">
    <source>
        <dbReference type="Proteomes" id="UP000322617"/>
    </source>
</evidence>
<dbReference type="RefSeq" id="WP_018451088.1">
    <property type="nucleotide sequence ID" value="NZ_AP019827.1"/>
</dbReference>
<dbReference type="GO" id="GO:0000271">
    <property type="term" value="P:polysaccharide biosynthetic process"/>
    <property type="evidence" value="ECO:0007669"/>
    <property type="project" value="TreeGrafter"/>
</dbReference>
<dbReference type="InterPro" id="IPR050879">
    <property type="entry name" value="Acyltransferase_3"/>
</dbReference>
<dbReference type="OrthoDB" id="9796461at2"/>
<dbReference type="PANTHER" id="PTHR23028:SF53">
    <property type="entry name" value="ACYL_TRANSF_3 DOMAIN-CONTAINING PROTEIN"/>
    <property type="match status" value="1"/>
</dbReference>
<name>A0A510JQQ1_9FUSO</name>